<sequence length="100" mass="10889">MSDLYKAFTFACNGSIVTAQPNPSKFTLPVPQFFFFKEKGLVSGQLSRPTGKPIEMGVAGHSGADIVVCPGQYLFRAATDISIRVHAVNFFGLRPQYSSQ</sequence>
<organism evidence="1">
    <name type="scientific">Solanum lycopersicum</name>
    <name type="common">Tomato</name>
    <name type="synonym">Lycopersicon esculentum</name>
    <dbReference type="NCBI Taxonomy" id="4081"/>
    <lineage>
        <taxon>Eukaryota</taxon>
        <taxon>Viridiplantae</taxon>
        <taxon>Streptophyta</taxon>
        <taxon>Embryophyta</taxon>
        <taxon>Tracheophyta</taxon>
        <taxon>Spermatophyta</taxon>
        <taxon>Magnoliopsida</taxon>
        <taxon>eudicotyledons</taxon>
        <taxon>Gunneridae</taxon>
        <taxon>Pentapetalae</taxon>
        <taxon>asterids</taxon>
        <taxon>lamiids</taxon>
        <taxon>Solanales</taxon>
        <taxon>Solanaceae</taxon>
        <taxon>Solanoideae</taxon>
        <taxon>Solaneae</taxon>
        <taxon>Solanum</taxon>
        <taxon>Solanum subgen. Lycopersicon</taxon>
    </lineage>
</organism>
<accession>A0A3Q7FVG2</accession>
<dbReference type="Proteomes" id="UP000004994">
    <property type="component" value="Chromosome 3"/>
</dbReference>
<dbReference type="InParanoid" id="A0A3Q7FVG2"/>
<dbReference type="EnsemblPlants" id="Solyc03g118225.1.1">
    <property type="protein sequence ID" value="Solyc03g118225.1.1"/>
    <property type="gene ID" value="Solyc03g118225.1"/>
</dbReference>
<dbReference type="AlphaFoldDB" id="A0A3Q7FVG2"/>
<protein>
    <submittedName>
        <fullName evidence="1">Uncharacterized protein</fullName>
    </submittedName>
</protein>
<evidence type="ECO:0000313" key="2">
    <source>
        <dbReference type="Proteomes" id="UP000004994"/>
    </source>
</evidence>
<proteinExistence type="predicted"/>
<evidence type="ECO:0000313" key="1">
    <source>
        <dbReference type="EnsemblPlants" id="Solyc03g118225.1.1"/>
    </source>
</evidence>
<name>A0A3Q7FVG2_SOLLC</name>
<reference evidence="1" key="2">
    <citation type="submission" date="2019-01" db="UniProtKB">
        <authorList>
            <consortium name="EnsemblPlants"/>
        </authorList>
    </citation>
    <scope>IDENTIFICATION</scope>
    <source>
        <strain evidence="1">cv. Heinz 1706</strain>
    </source>
</reference>
<reference evidence="1" key="1">
    <citation type="journal article" date="2012" name="Nature">
        <title>The tomato genome sequence provides insights into fleshy fruit evolution.</title>
        <authorList>
            <consortium name="Tomato Genome Consortium"/>
        </authorList>
    </citation>
    <scope>NUCLEOTIDE SEQUENCE [LARGE SCALE GENOMIC DNA]</scope>
    <source>
        <strain evidence="1">cv. Heinz 1706</strain>
    </source>
</reference>
<dbReference type="Gramene" id="Solyc03g118225.1.1">
    <property type="protein sequence ID" value="Solyc03g118225.1.1"/>
    <property type="gene ID" value="Solyc03g118225.1"/>
</dbReference>
<keyword evidence="2" id="KW-1185">Reference proteome</keyword>